<accession>A0A2Z4GDU3</accession>
<evidence type="ECO:0000313" key="2">
    <source>
        <dbReference type="Proteomes" id="UP000249873"/>
    </source>
</evidence>
<evidence type="ECO:0008006" key="3">
    <source>
        <dbReference type="Google" id="ProtNLM"/>
    </source>
</evidence>
<dbReference type="Gene3D" id="3.40.50.10610">
    <property type="entry name" value="ABC-type transport auxiliary lipoprotein component"/>
    <property type="match status" value="1"/>
</dbReference>
<protein>
    <recommendedName>
        <fullName evidence="3">DUF4136 domain-containing protein</fullName>
    </recommendedName>
</protein>
<dbReference type="KEGG" id="als:DJ013_14500"/>
<reference evidence="1 2" key="1">
    <citation type="submission" date="2018-05" db="EMBL/GenBank/DDBJ databases">
        <title>Complete genome sequence of Arcticibacterium luteifluviistationis SM1504T, a cytophagaceae bacterium isolated from Arctic surface seawater.</title>
        <authorList>
            <person name="Li Y."/>
            <person name="Qin Q.-L."/>
        </authorList>
    </citation>
    <scope>NUCLEOTIDE SEQUENCE [LARGE SCALE GENOMIC DNA]</scope>
    <source>
        <strain evidence="1 2">SM1504</strain>
    </source>
</reference>
<sequence>MKYVIYLFLFSTFGCVRTAPLGLEGNAQKESFRGIHRKIAILPYESLEQKQFFLTLAEQVNKGRQEVSVQSYIETNRILKDKGIEKEGFDSSELGQVLGVDAIIICKSSLEESVGGRDVVTTVFCSIYDTKTLKLVWDEKTEVSSKYNLGEIRPSMVRRGILALVKELPY</sequence>
<gene>
    <name evidence="1" type="ORF">DJ013_14500</name>
</gene>
<dbReference type="PROSITE" id="PS51257">
    <property type="entry name" value="PROKAR_LIPOPROTEIN"/>
    <property type="match status" value="1"/>
</dbReference>
<dbReference type="OrthoDB" id="669636at2"/>
<evidence type="ECO:0000313" key="1">
    <source>
        <dbReference type="EMBL" id="AWV99310.1"/>
    </source>
</evidence>
<dbReference type="EMBL" id="CP029480">
    <property type="protein sequence ID" value="AWV99310.1"/>
    <property type="molecule type" value="Genomic_DNA"/>
</dbReference>
<proteinExistence type="predicted"/>
<dbReference type="RefSeq" id="WP_111372608.1">
    <property type="nucleotide sequence ID" value="NZ_CP029480.1"/>
</dbReference>
<organism evidence="1 2">
    <name type="scientific">Arcticibacterium luteifluviistationis</name>
    <dbReference type="NCBI Taxonomy" id="1784714"/>
    <lineage>
        <taxon>Bacteria</taxon>
        <taxon>Pseudomonadati</taxon>
        <taxon>Bacteroidota</taxon>
        <taxon>Cytophagia</taxon>
        <taxon>Cytophagales</taxon>
        <taxon>Leadbetterellaceae</taxon>
        <taxon>Arcticibacterium</taxon>
    </lineage>
</organism>
<dbReference type="Proteomes" id="UP000249873">
    <property type="component" value="Chromosome"/>
</dbReference>
<keyword evidence="2" id="KW-1185">Reference proteome</keyword>
<name>A0A2Z4GDU3_9BACT</name>
<dbReference type="AlphaFoldDB" id="A0A2Z4GDU3"/>